<sequence>MTFTTTTTNLMIHSTSGNANRAYIGGAISLTAGLVLGTTRLLGFNTARVFTKQVAASVADWMYMVSHHRTQFPRLLVDTTASHSNRPLEHLKLLNNAPISVVSSLAAAKRSQLLFVHSA</sequence>
<keyword evidence="1" id="KW-1133">Transmembrane helix</keyword>
<evidence type="ECO:0000313" key="2">
    <source>
        <dbReference type="EMBL" id="CDS10251.1"/>
    </source>
</evidence>
<name>A0A077WRK8_9FUNG</name>
<accession>A0A077WRK8</accession>
<keyword evidence="1" id="KW-0812">Transmembrane</keyword>
<dbReference type="AlphaFoldDB" id="A0A077WRK8"/>
<dbReference type="EMBL" id="LK023335">
    <property type="protein sequence ID" value="CDS10251.1"/>
    <property type="molecule type" value="Genomic_DNA"/>
</dbReference>
<reference evidence="2" key="1">
    <citation type="journal article" date="2014" name="Genome Announc.">
        <title>De novo whole-genome sequence and genome annotation of Lichtheimia ramosa.</title>
        <authorList>
            <person name="Linde J."/>
            <person name="Schwartze V."/>
            <person name="Binder U."/>
            <person name="Lass-Florl C."/>
            <person name="Voigt K."/>
            <person name="Horn F."/>
        </authorList>
    </citation>
    <scope>NUCLEOTIDE SEQUENCE</scope>
    <source>
        <strain evidence="2">JMRC FSU:6197</strain>
    </source>
</reference>
<dbReference type="OrthoDB" id="2255563at2759"/>
<feature type="transmembrane region" description="Helical" evidence="1">
    <location>
        <begin position="22"/>
        <end position="43"/>
    </location>
</feature>
<keyword evidence="1" id="KW-0472">Membrane</keyword>
<gene>
    <name evidence="2" type="ORF">LRAMOSA02927</name>
</gene>
<organism evidence="2">
    <name type="scientific">Lichtheimia ramosa</name>
    <dbReference type="NCBI Taxonomy" id="688394"/>
    <lineage>
        <taxon>Eukaryota</taxon>
        <taxon>Fungi</taxon>
        <taxon>Fungi incertae sedis</taxon>
        <taxon>Mucoromycota</taxon>
        <taxon>Mucoromycotina</taxon>
        <taxon>Mucoromycetes</taxon>
        <taxon>Mucorales</taxon>
        <taxon>Lichtheimiaceae</taxon>
        <taxon>Lichtheimia</taxon>
    </lineage>
</organism>
<proteinExistence type="predicted"/>
<evidence type="ECO:0000256" key="1">
    <source>
        <dbReference type="SAM" id="Phobius"/>
    </source>
</evidence>
<protein>
    <submittedName>
        <fullName evidence="2">Uncharacterized protein</fullName>
    </submittedName>
</protein>